<comment type="caution">
    <text evidence="1">The sequence shown here is derived from an EMBL/GenBank/DDBJ whole genome shotgun (WGS) entry which is preliminary data.</text>
</comment>
<gene>
    <name evidence="1" type="ORF">E5676_scaffold799G00110</name>
</gene>
<dbReference type="EMBL" id="SSTD01000484">
    <property type="protein sequence ID" value="TYK30567.1"/>
    <property type="molecule type" value="Genomic_DNA"/>
</dbReference>
<dbReference type="InterPro" id="IPR012337">
    <property type="entry name" value="RNaseH-like_sf"/>
</dbReference>
<dbReference type="AlphaFoldDB" id="A0A5D3E3B6"/>
<proteinExistence type="predicted"/>
<keyword evidence="1" id="KW-0695">RNA-directed DNA polymerase</keyword>
<keyword evidence="1" id="KW-0808">Transferase</keyword>
<dbReference type="SUPFAM" id="SSF53098">
    <property type="entry name" value="Ribonuclease H-like"/>
    <property type="match status" value="1"/>
</dbReference>
<dbReference type="Proteomes" id="UP000321947">
    <property type="component" value="Unassembled WGS sequence"/>
</dbReference>
<accession>A0A5D3E3B6</accession>
<evidence type="ECO:0000313" key="2">
    <source>
        <dbReference type="Proteomes" id="UP000321947"/>
    </source>
</evidence>
<reference evidence="1 2" key="1">
    <citation type="submission" date="2019-08" db="EMBL/GenBank/DDBJ databases">
        <title>Draft genome sequences of two oriental melons (Cucumis melo L. var makuwa).</title>
        <authorList>
            <person name="Kwon S.-Y."/>
        </authorList>
    </citation>
    <scope>NUCLEOTIDE SEQUENCE [LARGE SCALE GENOMIC DNA]</scope>
    <source>
        <strain evidence="2">cv. Chang Bougi</strain>
        <tissue evidence="1">Leaf</tissue>
    </source>
</reference>
<dbReference type="PANTHER" id="PTHR11439">
    <property type="entry name" value="GAG-POL-RELATED RETROTRANSPOSON"/>
    <property type="match status" value="1"/>
</dbReference>
<name>A0A5D3E3B6_CUCMM</name>
<evidence type="ECO:0000313" key="1">
    <source>
        <dbReference type="EMBL" id="TYK30567.1"/>
    </source>
</evidence>
<sequence>MENSGSKPLLITIFTLPGSFFVSDKSEVTSVFWDFYNTVETQFNRKIAIMRNDNGREFQNHTLSNFCLQRHCPPKFLCLQHPTKWSSRAQKLSPFGSRSFSYVVYFPSLPIVGGSNDENEASGRVAKNEIREDPSENIRKFDLSLNLPIALRKGTKSYTKHSITNYVSYENLSLQFRAFAVSLYSTLIPNNINIALDCLEWKNAVMEEMRAFEKNKTWEICGLLKGHKTVGCKWVHSKIQGILNRDHMKAVNRILRYLKTTPESVVDRKSTSGYCTFVWDNLVTWRSEKQSVVARISAEAKVLSDLHRECVQWHWFINELGACFMRSQIPAMGHWAVLTDYRDSSVQL</sequence>
<organism evidence="1 2">
    <name type="scientific">Cucumis melo var. makuwa</name>
    <name type="common">Oriental melon</name>
    <dbReference type="NCBI Taxonomy" id="1194695"/>
    <lineage>
        <taxon>Eukaryota</taxon>
        <taxon>Viridiplantae</taxon>
        <taxon>Streptophyta</taxon>
        <taxon>Embryophyta</taxon>
        <taxon>Tracheophyta</taxon>
        <taxon>Spermatophyta</taxon>
        <taxon>Magnoliopsida</taxon>
        <taxon>eudicotyledons</taxon>
        <taxon>Gunneridae</taxon>
        <taxon>Pentapetalae</taxon>
        <taxon>rosids</taxon>
        <taxon>fabids</taxon>
        <taxon>Cucurbitales</taxon>
        <taxon>Cucurbitaceae</taxon>
        <taxon>Benincaseae</taxon>
        <taxon>Cucumis</taxon>
    </lineage>
</organism>
<keyword evidence="1" id="KW-0548">Nucleotidyltransferase</keyword>
<dbReference type="PANTHER" id="PTHR11439:SF463">
    <property type="entry name" value="REVERSE TRANSCRIPTASE TY1_COPIA-TYPE DOMAIN-CONTAINING PROTEIN"/>
    <property type="match status" value="1"/>
</dbReference>
<protein>
    <submittedName>
        <fullName evidence="1">Reverse transcriptase</fullName>
    </submittedName>
</protein>
<dbReference type="GO" id="GO:0003964">
    <property type="term" value="F:RNA-directed DNA polymerase activity"/>
    <property type="evidence" value="ECO:0007669"/>
    <property type="project" value="UniProtKB-KW"/>
</dbReference>